<reference evidence="4 5" key="1">
    <citation type="journal article" date="2013" name="Nat. Commun.">
        <title>Genome sequence and functional genomic analysis of the oil-degrading bacterium Oleispira antarctica.</title>
        <authorList>
            <person name="Kube M."/>
            <person name="Chernikova T.N."/>
            <person name="Al-Ramahi Y."/>
            <person name="Beloqui A."/>
            <person name="Lopez-Cortez N."/>
            <person name="Guazzaroni M.E."/>
            <person name="Heipieper H.J."/>
            <person name="Klages S."/>
            <person name="Kotsyurbenko O.R."/>
            <person name="Langer I."/>
            <person name="Nechitaylo T.Y."/>
            <person name="Lunsdorf H."/>
            <person name="Fernandez M."/>
            <person name="Juarez S."/>
            <person name="Ciordia S."/>
            <person name="Singer A."/>
            <person name="Kagan O."/>
            <person name="Egorova O."/>
            <person name="Petit P.A."/>
            <person name="Stogios P."/>
            <person name="Kim Y."/>
            <person name="Tchigvintsev A."/>
            <person name="Flick R."/>
            <person name="Denaro R."/>
            <person name="Genovese M."/>
            <person name="Albar J.P."/>
            <person name="Reva O.N."/>
            <person name="Martinez-Gomariz M."/>
            <person name="Tran H."/>
            <person name="Ferrer M."/>
            <person name="Savchenko A."/>
            <person name="Yakunin A.F."/>
            <person name="Yakimov M.M."/>
            <person name="Golyshina O.V."/>
            <person name="Reinhardt R."/>
            <person name="Golyshin P.N."/>
        </authorList>
    </citation>
    <scope>NUCLEOTIDE SEQUENCE [LARGE SCALE GENOMIC DNA]</scope>
</reference>
<sequence length="389" mass="44227">MTANHRQDTDDYEALFLADTPMFDTRAPIEFKKGAFPHVQSLPLMTDIERAKVGTSYKRDGQDAAIKLGHRLVSGKTKDERMALWLEFAKQNPKGYLYCFRGGLRSHTTQAWLAEAGCNYPLVKGGYKAMRRFLIDRLESICDYAADPQRKENFYIVAGQTGAAKTDLLLKFANAIDLEGLANHRGSAFGKRAAGQPSQIDFENKLSIAFLRQHHKSPNAPILLEDESHLIGRSALPTKLRGVMQESPMVVVEADLESRVEHSFSNYILQKLAEWEEFSADDSKIISLEGKPYDGDMTAFELFSEELKKSMFNIRKRLGGVRYQELTVMLDNALNAHKSGDNSLHREWIRVLLSEYYDPQYDYLLEQRKERIVFRGNAAEVEAYLQALT</sequence>
<dbReference type="NCBIfam" id="TIGR03167">
    <property type="entry name" value="tRNA_sel_U_synt"/>
    <property type="match status" value="1"/>
</dbReference>
<dbReference type="EC" id="2.9.1.3" evidence="2"/>
<dbReference type="InterPro" id="IPR001763">
    <property type="entry name" value="Rhodanese-like_dom"/>
</dbReference>
<evidence type="ECO:0000259" key="3">
    <source>
        <dbReference type="PROSITE" id="PS50206"/>
    </source>
</evidence>
<dbReference type="HAMAP" id="MF_01622">
    <property type="entry name" value="tRNA_sel_U_synth"/>
    <property type="match status" value="1"/>
</dbReference>
<accession>R4YLD3</accession>
<dbReference type="Proteomes" id="UP000032749">
    <property type="component" value="Chromosome"/>
</dbReference>
<protein>
    <recommendedName>
        <fullName evidence="2">tRNA 2-selenouridine synthase</fullName>
        <ecNumber evidence="2">2.9.1.3</ecNumber>
    </recommendedName>
</protein>
<comment type="subunit">
    <text evidence="2">Monomer.</text>
</comment>
<feature type="active site" description="S-selanylcysteine intermediate" evidence="2">
    <location>
        <position position="99"/>
    </location>
</feature>
<comment type="catalytic activity">
    <reaction evidence="2">
        <text>5-methylaminomethyl-S-(2E)-geranyl-thiouridine(34) in tRNA + selenophosphate + H(+) = 5-methylaminomethyl-2-(Se-phospho)selenouridine(34) in tRNA + (2E)-thiogeraniol</text>
        <dbReference type="Rhea" id="RHEA:60172"/>
        <dbReference type="Rhea" id="RHEA-COMP:14654"/>
        <dbReference type="Rhea" id="RHEA-COMP:15523"/>
        <dbReference type="ChEBI" id="CHEBI:15378"/>
        <dbReference type="ChEBI" id="CHEBI:16144"/>
        <dbReference type="ChEBI" id="CHEBI:140632"/>
        <dbReference type="ChEBI" id="CHEBI:143702"/>
        <dbReference type="ChEBI" id="CHEBI:143703"/>
    </reaction>
</comment>
<dbReference type="GO" id="GO:0043828">
    <property type="term" value="F:tRNA 2-selenouridine synthase activity"/>
    <property type="evidence" value="ECO:0007669"/>
    <property type="project" value="UniProtKB-EC"/>
</dbReference>
<comment type="function">
    <text evidence="2">Involved in the post-transcriptional modification of the uridine at the wobble position (U34) of tRNA(Lys), tRNA(Glu) and tRNA(Gln). Catalyzes the conversion of 2-thiouridine (S2U-RNA) to 2-selenouridine (Se2U-RNA). Acts in a two-step process involving geranylation of 2-thiouridine (S2U) to S-geranyl-2-thiouridine (geS2U) and subsequent selenation of the latter derivative to 2-selenouridine (Se2U) in the tRNA chain.</text>
</comment>
<dbReference type="InterPro" id="IPR058840">
    <property type="entry name" value="AAA_SelU"/>
</dbReference>
<comment type="catalytic activity">
    <reaction evidence="2">
        <text>5-methylaminomethyl-2-(Se-phospho)selenouridine(34) in tRNA + H2O = 5-methylaminomethyl-2-selenouridine(34) in tRNA + phosphate</text>
        <dbReference type="Rhea" id="RHEA:60176"/>
        <dbReference type="Rhea" id="RHEA-COMP:10196"/>
        <dbReference type="Rhea" id="RHEA-COMP:15523"/>
        <dbReference type="ChEBI" id="CHEBI:15377"/>
        <dbReference type="ChEBI" id="CHEBI:43474"/>
        <dbReference type="ChEBI" id="CHEBI:82743"/>
        <dbReference type="ChEBI" id="CHEBI:143702"/>
    </reaction>
</comment>
<dbReference type="SUPFAM" id="SSF52821">
    <property type="entry name" value="Rhodanese/Cell cycle control phosphatase"/>
    <property type="match status" value="1"/>
</dbReference>
<keyword evidence="2 4" id="KW-0808">Transferase</keyword>
<dbReference type="PATRIC" id="fig|698738.3.peg.1395"/>
<evidence type="ECO:0000313" key="4">
    <source>
        <dbReference type="EMBL" id="CCK75521.1"/>
    </source>
</evidence>
<dbReference type="PANTHER" id="PTHR30401">
    <property type="entry name" value="TRNA 2-SELENOURIDINE SYNTHASE"/>
    <property type="match status" value="1"/>
</dbReference>
<dbReference type="AlphaFoldDB" id="R4YLD3"/>
<comment type="similarity">
    <text evidence="2">Belongs to the SelU family.</text>
</comment>
<proteinExistence type="inferred from homology"/>
<dbReference type="Gene3D" id="3.40.250.10">
    <property type="entry name" value="Rhodanese-like domain"/>
    <property type="match status" value="1"/>
</dbReference>
<evidence type="ECO:0000256" key="2">
    <source>
        <dbReference type="HAMAP-Rule" id="MF_01622"/>
    </source>
</evidence>
<dbReference type="PROSITE" id="PS50206">
    <property type="entry name" value="RHODANESE_3"/>
    <property type="match status" value="1"/>
</dbReference>
<name>R4YLD3_OLEAN</name>
<comment type="catalytic activity">
    <reaction evidence="2">
        <text>5-methylaminomethyl-2-thiouridine(34) in tRNA + (2E)-geranyl diphosphate = 5-methylaminomethyl-S-(2E)-geranyl-thiouridine(34) in tRNA + diphosphate</text>
        <dbReference type="Rhea" id="RHEA:14085"/>
        <dbReference type="Rhea" id="RHEA-COMP:10195"/>
        <dbReference type="Rhea" id="RHEA-COMP:14654"/>
        <dbReference type="ChEBI" id="CHEBI:33019"/>
        <dbReference type="ChEBI" id="CHEBI:58057"/>
        <dbReference type="ChEBI" id="CHEBI:74455"/>
        <dbReference type="ChEBI" id="CHEBI:140632"/>
    </reaction>
</comment>
<dbReference type="EMBL" id="FO203512">
    <property type="protein sequence ID" value="CCK75521.1"/>
    <property type="molecule type" value="Genomic_DNA"/>
</dbReference>
<dbReference type="KEGG" id="oai:OLEAN_C13450"/>
<feature type="domain" description="Rhodanese" evidence="3">
    <location>
        <begin position="16"/>
        <end position="139"/>
    </location>
</feature>
<dbReference type="Pfam" id="PF26341">
    <property type="entry name" value="AAA_SelU"/>
    <property type="match status" value="1"/>
</dbReference>
<dbReference type="SMART" id="SM00450">
    <property type="entry name" value="RHOD"/>
    <property type="match status" value="1"/>
</dbReference>
<evidence type="ECO:0000313" key="5">
    <source>
        <dbReference type="Proteomes" id="UP000032749"/>
    </source>
</evidence>
<organism evidence="4 5">
    <name type="scientific">Oleispira antarctica RB-8</name>
    <dbReference type="NCBI Taxonomy" id="698738"/>
    <lineage>
        <taxon>Bacteria</taxon>
        <taxon>Pseudomonadati</taxon>
        <taxon>Pseudomonadota</taxon>
        <taxon>Gammaproteobacteria</taxon>
        <taxon>Oceanospirillales</taxon>
        <taxon>Oceanospirillaceae</taxon>
        <taxon>Oleispira</taxon>
    </lineage>
</organism>
<dbReference type="HOGENOM" id="CLU_043456_1_0_6"/>
<evidence type="ECO:0000256" key="1">
    <source>
        <dbReference type="ARBA" id="ARBA00023266"/>
    </source>
</evidence>
<dbReference type="GO" id="GO:0016765">
    <property type="term" value="F:transferase activity, transferring alkyl or aryl (other than methyl) groups"/>
    <property type="evidence" value="ECO:0007669"/>
    <property type="project" value="UniProtKB-UniRule"/>
</dbReference>
<dbReference type="NCBIfam" id="NF008751">
    <property type="entry name" value="PRK11784.1-3"/>
    <property type="match status" value="1"/>
</dbReference>
<gene>
    <name evidence="2 4" type="primary">selU</name>
    <name evidence="4" type="ORF">OLEAN_C13450</name>
</gene>
<dbReference type="PANTHER" id="PTHR30401:SF0">
    <property type="entry name" value="TRNA 2-SELENOURIDINE SYNTHASE"/>
    <property type="match status" value="1"/>
</dbReference>
<dbReference type="InterPro" id="IPR036873">
    <property type="entry name" value="Rhodanese-like_dom_sf"/>
</dbReference>
<keyword evidence="1 2" id="KW-0711">Selenium</keyword>
<dbReference type="GO" id="GO:0002098">
    <property type="term" value="P:tRNA wobble uridine modification"/>
    <property type="evidence" value="ECO:0007669"/>
    <property type="project" value="UniProtKB-UniRule"/>
</dbReference>
<dbReference type="OrthoDB" id="9808735at2"/>
<keyword evidence="5" id="KW-1185">Reference proteome</keyword>
<dbReference type="STRING" id="698738.OLEAN_C13450"/>
<dbReference type="InterPro" id="IPR017582">
    <property type="entry name" value="SelU"/>
</dbReference>
<comment type="catalytic activity">
    <reaction evidence="2">
        <text>5-methylaminomethyl-2-thiouridine(34) in tRNA + selenophosphate + (2E)-geranyl diphosphate + H2O + H(+) = 5-methylaminomethyl-2-selenouridine(34) in tRNA + (2E)-thiogeraniol + phosphate + diphosphate</text>
        <dbReference type="Rhea" id="RHEA:42716"/>
        <dbReference type="Rhea" id="RHEA-COMP:10195"/>
        <dbReference type="Rhea" id="RHEA-COMP:10196"/>
        <dbReference type="ChEBI" id="CHEBI:15377"/>
        <dbReference type="ChEBI" id="CHEBI:15378"/>
        <dbReference type="ChEBI" id="CHEBI:16144"/>
        <dbReference type="ChEBI" id="CHEBI:33019"/>
        <dbReference type="ChEBI" id="CHEBI:43474"/>
        <dbReference type="ChEBI" id="CHEBI:58057"/>
        <dbReference type="ChEBI" id="CHEBI:74455"/>
        <dbReference type="ChEBI" id="CHEBI:82743"/>
        <dbReference type="ChEBI" id="CHEBI:143703"/>
        <dbReference type="EC" id="2.9.1.3"/>
    </reaction>
</comment>